<feature type="domain" description="NurA" evidence="1">
    <location>
        <begin position="66"/>
        <end position="337"/>
    </location>
</feature>
<gene>
    <name evidence="2" type="ORF">ENT87_00150</name>
    <name evidence="3" type="ORF">ENU30_06390</name>
</gene>
<dbReference type="InterPro" id="IPR018977">
    <property type="entry name" value="NurA_domain"/>
</dbReference>
<dbReference type="EMBL" id="DTBZ01000119">
    <property type="protein sequence ID" value="HGQ18583.1"/>
    <property type="molecule type" value="Genomic_DNA"/>
</dbReference>
<comment type="caution">
    <text evidence="3">The sequence shown here is derived from an EMBL/GenBank/DDBJ whole genome shotgun (WGS) entry which is preliminary data.</text>
</comment>
<protein>
    <submittedName>
        <fullName evidence="3">DNA double-strand break repair nuclease NurA</fullName>
    </submittedName>
</protein>
<evidence type="ECO:0000313" key="2">
    <source>
        <dbReference type="EMBL" id="HGN35955.1"/>
    </source>
</evidence>
<dbReference type="Pfam" id="PF09376">
    <property type="entry name" value="NurA"/>
    <property type="match status" value="1"/>
</dbReference>
<accession>A0A7J3JRX7</accession>
<dbReference type="AlphaFoldDB" id="A0A7J3JRX7"/>
<evidence type="ECO:0000313" key="3">
    <source>
        <dbReference type="EMBL" id="HGQ18583.1"/>
    </source>
</evidence>
<reference evidence="3" key="1">
    <citation type="journal article" date="2020" name="mSystems">
        <title>Genome- and Community-Level Interaction Insights into Carbon Utilization and Element Cycling Functions of Hydrothermarchaeota in Hydrothermal Sediment.</title>
        <authorList>
            <person name="Zhou Z."/>
            <person name="Liu Y."/>
            <person name="Xu W."/>
            <person name="Pan J."/>
            <person name="Luo Z.H."/>
            <person name="Li M."/>
        </authorList>
    </citation>
    <scope>NUCLEOTIDE SEQUENCE [LARGE SCALE GENOMIC DNA]</scope>
    <source>
        <strain evidence="2">SpSt-618</strain>
        <strain evidence="3">SpSt-657</strain>
    </source>
</reference>
<evidence type="ECO:0000259" key="1">
    <source>
        <dbReference type="SMART" id="SM00933"/>
    </source>
</evidence>
<name>A0A7J3JRX7_9CREN</name>
<dbReference type="EMBL" id="DTAI01000007">
    <property type="protein sequence ID" value="HGN35955.1"/>
    <property type="molecule type" value="Genomic_DNA"/>
</dbReference>
<dbReference type="SMART" id="SM00933">
    <property type="entry name" value="NurA"/>
    <property type="match status" value="1"/>
</dbReference>
<organism evidence="3">
    <name type="scientific">Ignisphaera aggregans</name>
    <dbReference type="NCBI Taxonomy" id="334771"/>
    <lineage>
        <taxon>Archaea</taxon>
        <taxon>Thermoproteota</taxon>
        <taxon>Thermoprotei</taxon>
        <taxon>Desulfurococcales</taxon>
        <taxon>Desulfurococcaceae</taxon>
        <taxon>Ignisphaera</taxon>
    </lineage>
</organism>
<proteinExistence type="predicted"/>
<sequence length="385" mass="43595">MENHLNEVIEEVIGVSPEIVDKALNRTIDKLYKEVSKIIEIGNEIRRAIESRGSFTIKLMGRPIDLCYYTIDSSFTAPAIELIGGYLSIAVVSYTSYGKTCGKTGIESRAYVDLNFVEDLTSIYAKYYERRTALELLNAKKRGEVNFEVLLLDGEIIPRILPSWRTRESKKSRLFQLIINITEDIMELADRTDTAIVGILKRSYSRDIVNILGFKELKMSDRAILSLVLKPGEYIVFGSYVDLRDELLKLRARGDADDEWLRARIPWYDGIVQSMAGHTVKLAFYRAEKTIHPTATKMEYVTSSSLDEDTLISSIMKISVGTGIPIPIDYTDALSDVSGSLKYTIYQKMIAELSKKLANDSDKVSIFLSLMNPEKMGIVIYRLKM</sequence>